<name>G3MAN9_9CAUD</name>
<dbReference type="GeneID" id="18563712"/>
<organism evidence="2 3">
    <name type="scientific">Bacillus phage G</name>
    <dbReference type="NCBI Taxonomy" id="2884420"/>
    <lineage>
        <taxon>Viruses</taxon>
        <taxon>Duplodnaviria</taxon>
        <taxon>Heunggongvirae</taxon>
        <taxon>Uroviricota</taxon>
        <taxon>Caudoviricetes</taxon>
        <taxon>Donellivirus</taxon>
        <taxon>Donellivirus gee</taxon>
    </lineage>
</organism>
<keyword evidence="3" id="KW-1185">Reference proteome</keyword>
<dbReference type="RefSeq" id="YP_009015801.1">
    <property type="nucleotide sequence ID" value="NC_023719.1"/>
</dbReference>
<accession>G3MAN9</accession>
<protein>
    <submittedName>
        <fullName evidence="2">Gp498</fullName>
    </submittedName>
</protein>
<dbReference type="KEGG" id="vg:18563712"/>
<evidence type="ECO:0000313" key="3">
    <source>
        <dbReference type="Proteomes" id="UP000009273"/>
    </source>
</evidence>
<feature type="compositionally biased region" description="Basic and acidic residues" evidence="1">
    <location>
        <begin position="57"/>
        <end position="69"/>
    </location>
</feature>
<dbReference type="Proteomes" id="UP000009273">
    <property type="component" value="Segment"/>
</dbReference>
<evidence type="ECO:0000313" key="2">
    <source>
        <dbReference type="EMBL" id="AEO93756.1"/>
    </source>
</evidence>
<sequence>MAKSKSQKKLAHKLKNGVNLDPRNQRGDFGSLTGITKSTPTLVTKQRRQENKHKKRDKYDRDYIGHTYF</sequence>
<proteinExistence type="predicted"/>
<dbReference type="EMBL" id="JN638751">
    <property type="protein sequence ID" value="AEO93756.1"/>
    <property type="molecule type" value="Genomic_DNA"/>
</dbReference>
<evidence type="ECO:0000256" key="1">
    <source>
        <dbReference type="SAM" id="MobiDB-lite"/>
    </source>
</evidence>
<feature type="region of interest" description="Disordered" evidence="1">
    <location>
        <begin position="1"/>
        <end position="69"/>
    </location>
</feature>
<feature type="compositionally biased region" description="Basic residues" evidence="1">
    <location>
        <begin position="1"/>
        <end position="15"/>
    </location>
</feature>
<gene>
    <name evidence="2" type="primary">498</name>
    <name evidence="2" type="ORF">G_498</name>
</gene>
<reference evidence="2 3" key="1">
    <citation type="submission" date="2011-09" db="EMBL/GenBank/DDBJ databases">
        <authorList>
            <person name="Pope W.H."/>
            <person name="Pedulla M.L."/>
            <person name="Ford M.E."/>
            <person name="Peebles C.L."/>
            <person name="Hatfull G.H."/>
            <person name="Hendrix R.W."/>
        </authorList>
    </citation>
    <scope>NUCLEOTIDE SEQUENCE [LARGE SCALE GENOMIC DNA]</scope>
    <source>
        <strain evidence="2">G</strain>
    </source>
</reference>
<feature type="compositionally biased region" description="Polar residues" evidence="1">
    <location>
        <begin position="33"/>
        <end position="44"/>
    </location>
</feature>